<evidence type="ECO:0000256" key="3">
    <source>
        <dbReference type="ARBA" id="ARBA00022763"/>
    </source>
</evidence>
<evidence type="ECO:0000256" key="5">
    <source>
        <dbReference type="ARBA" id="ARBA00023204"/>
    </source>
</evidence>
<name>A0ABS3JUJ1_9BACT</name>
<dbReference type="CDD" id="cd00221">
    <property type="entry name" value="Vsr"/>
    <property type="match status" value="1"/>
</dbReference>
<evidence type="ECO:0000256" key="1">
    <source>
        <dbReference type="ARBA" id="ARBA00022722"/>
    </source>
</evidence>
<sequence>MEITKYKRDSRSPVPKDEKVSKVMSANKAKDTKPELLLRKALWDNNLKGYRLHKKELPGKPDISFMKEKVAIFVNGCYWHRCPYCDLSMPKTNAEFWQNKFSANQERDKKKSQLLVESGWIVLVIWECQIKQGLQVLVSKISDLLIKSR</sequence>
<evidence type="ECO:0000256" key="7">
    <source>
        <dbReference type="SAM" id="MobiDB-lite"/>
    </source>
</evidence>
<dbReference type="Gene3D" id="3.40.960.10">
    <property type="entry name" value="VSR Endonuclease"/>
    <property type="match status" value="1"/>
</dbReference>
<dbReference type="GO" id="GO:0004519">
    <property type="term" value="F:endonuclease activity"/>
    <property type="evidence" value="ECO:0007669"/>
    <property type="project" value="UniProtKB-KW"/>
</dbReference>
<feature type="region of interest" description="Disordered" evidence="7">
    <location>
        <begin position="1"/>
        <end position="28"/>
    </location>
</feature>
<organism evidence="8 9">
    <name type="scientific">Fibrella forsythiae</name>
    <dbReference type="NCBI Taxonomy" id="2817061"/>
    <lineage>
        <taxon>Bacteria</taxon>
        <taxon>Pseudomonadati</taxon>
        <taxon>Bacteroidota</taxon>
        <taxon>Cytophagia</taxon>
        <taxon>Cytophagales</taxon>
        <taxon>Spirosomataceae</taxon>
        <taxon>Fibrella</taxon>
    </lineage>
</organism>
<accession>A0ABS3JUJ1</accession>
<evidence type="ECO:0000256" key="4">
    <source>
        <dbReference type="ARBA" id="ARBA00022801"/>
    </source>
</evidence>
<keyword evidence="3" id="KW-0227">DNA damage</keyword>
<dbReference type="EMBL" id="JAFMYW010000020">
    <property type="protein sequence ID" value="MBO0953113.1"/>
    <property type="molecule type" value="Genomic_DNA"/>
</dbReference>
<protein>
    <submittedName>
        <fullName evidence="8">Very short patch repair endonuclease</fullName>
    </submittedName>
</protein>
<dbReference type="SUPFAM" id="SSF52980">
    <property type="entry name" value="Restriction endonuclease-like"/>
    <property type="match status" value="1"/>
</dbReference>
<dbReference type="Pfam" id="PF03852">
    <property type="entry name" value="Vsr"/>
    <property type="match status" value="1"/>
</dbReference>
<evidence type="ECO:0000313" key="8">
    <source>
        <dbReference type="EMBL" id="MBO0953113.1"/>
    </source>
</evidence>
<dbReference type="RefSeq" id="WP_207333065.1">
    <property type="nucleotide sequence ID" value="NZ_JAFMYW010000020.1"/>
</dbReference>
<keyword evidence="2 8" id="KW-0255">Endonuclease</keyword>
<comment type="caution">
    <text evidence="8">The sequence shown here is derived from an EMBL/GenBank/DDBJ whole genome shotgun (WGS) entry which is preliminary data.</text>
</comment>
<evidence type="ECO:0000313" key="9">
    <source>
        <dbReference type="Proteomes" id="UP000664628"/>
    </source>
</evidence>
<reference evidence="8 9" key="1">
    <citation type="submission" date="2021-03" db="EMBL/GenBank/DDBJ databases">
        <title>Fibrella sp. HMF5405 genome sequencing and assembly.</title>
        <authorList>
            <person name="Kang H."/>
            <person name="Kim H."/>
            <person name="Bae S."/>
            <person name="Joh K."/>
        </authorList>
    </citation>
    <scope>NUCLEOTIDE SEQUENCE [LARGE SCALE GENOMIC DNA]</scope>
    <source>
        <strain evidence="8 9">HMF5405</strain>
    </source>
</reference>
<comment type="similarity">
    <text evidence="6">Belongs to the Vsr family.</text>
</comment>
<evidence type="ECO:0000256" key="6">
    <source>
        <dbReference type="ARBA" id="ARBA00029466"/>
    </source>
</evidence>
<dbReference type="NCBIfam" id="TIGR00632">
    <property type="entry name" value="vsr"/>
    <property type="match status" value="1"/>
</dbReference>
<proteinExistence type="inferred from homology"/>
<evidence type="ECO:0000256" key="2">
    <source>
        <dbReference type="ARBA" id="ARBA00022759"/>
    </source>
</evidence>
<dbReference type="Proteomes" id="UP000664628">
    <property type="component" value="Unassembled WGS sequence"/>
</dbReference>
<keyword evidence="1" id="KW-0540">Nuclease</keyword>
<feature type="compositionally biased region" description="Basic and acidic residues" evidence="7">
    <location>
        <begin position="1"/>
        <end position="21"/>
    </location>
</feature>
<keyword evidence="5" id="KW-0234">DNA repair</keyword>
<gene>
    <name evidence="8" type="ORF">J2I46_31360</name>
</gene>
<dbReference type="InterPro" id="IPR011335">
    <property type="entry name" value="Restrct_endonuc-II-like"/>
</dbReference>
<keyword evidence="4" id="KW-0378">Hydrolase</keyword>
<keyword evidence="9" id="KW-1185">Reference proteome</keyword>
<dbReference type="InterPro" id="IPR004603">
    <property type="entry name" value="DNA_mismatch_endonuc_vsr"/>
</dbReference>